<organism evidence="2 3">
    <name type="scientific">Parasphaerochaeta coccoides (strain ATCC BAA-1237 / DSM 17374 / SPN1)</name>
    <name type="common">Sphaerochaeta coccoides</name>
    <dbReference type="NCBI Taxonomy" id="760011"/>
    <lineage>
        <taxon>Bacteria</taxon>
        <taxon>Pseudomonadati</taxon>
        <taxon>Spirochaetota</taxon>
        <taxon>Spirochaetia</taxon>
        <taxon>Spirochaetales</taxon>
        <taxon>Sphaerochaetaceae</taxon>
        <taxon>Parasphaerochaeta</taxon>
    </lineage>
</organism>
<dbReference type="STRING" id="760011.Spico_0139"/>
<keyword evidence="1" id="KW-0175">Coiled coil</keyword>
<gene>
    <name evidence="2" type="ordered locus">Spico_0139</name>
</gene>
<keyword evidence="3" id="KW-1185">Reference proteome</keyword>
<reference evidence="3" key="1">
    <citation type="submission" date="2011-04" db="EMBL/GenBank/DDBJ databases">
        <title>The complete genome of Spirochaeta coccoides DSM 17374.</title>
        <authorList>
            <person name="Lucas S."/>
            <person name="Copeland A."/>
            <person name="Lapidus A."/>
            <person name="Bruce D."/>
            <person name="Goodwin L."/>
            <person name="Pitluck S."/>
            <person name="Peters L."/>
            <person name="Kyrpides N."/>
            <person name="Mavromatis K."/>
            <person name="Pagani I."/>
            <person name="Ivanova N."/>
            <person name="Ovchinnikova G."/>
            <person name="Lu M."/>
            <person name="Detter J.C."/>
            <person name="Tapia R."/>
            <person name="Han C."/>
            <person name="Land M."/>
            <person name="Hauser L."/>
            <person name="Markowitz V."/>
            <person name="Cheng J.-F."/>
            <person name="Hugenholtz P."/>
            <person name="Woyke T."/>
            <person name="Wu D."/>
            <person name="Spring S."/>
            <person name="Schroeder M."/>
            <person name="Brambilla E."/>
            <person name="Klenk H.-P."/>
            <person name="Eisen J.A."/>
        </authorList>
    </citation>
    <scope>NUCLEOTIDE SEQUENCE [LARGE SCALE GENOMIC DNA]</scope>
    <source>
        <strain evidence="3">ATCC BAA-1237 / DSM 17374 / SPN1</strain>
    </source>
</reference>
<accession>F4GJV2</accession>
<proteinExistence type="predicted"/>
<dbReference type="KEGG" id="scc:Spico_0139"/>
<dbReference type="AlphaFoldDB" id="F4GJV2"/>
<evidence type="ECO:0000313" key="3">
    <source>
        <dbReference type="Proteomes" id="UP000007939"/>
    </source>
</evidence>
<feature type="coiled-coil region" evidence="1">
    <location>
        <begin position="85"/>
        <end position="112"/>
    </location>
</feature>
<evidence type="ECO:0000313" key="2">
    <source>
        <dbReference type="EMBL" id="AEC01377.1"/>
    </source>
</evidence>
<evidence type="ECO:0000256" key="1">
    <source>
        <dbReference type="SAM" id="Coils"/>
    </source>
</evidence>
<dbReference type="EMBL" id="CP002659">
    <property type="protein sequence ID" value="AEC01377.1"/>
    <property type="molecule type" value="Genomic_DNA"/>
</dbReference>
<name>F4GJV2_PARC1</name>
<dbReference type="RefSeq" id="WP_013738773.1">
    <property type="nucleotide sequence ID" value="NC_015436.1"/>
</dbReference>
<sequence length="123" mass="13850">MWNAVFAIPIVAIVFGITSDIIKKISNNRLKAKQLEFLLREKELEAGVAPGTYSRMKGSRRTKGYSFQESTGFQEFKGSGTHQSRQDLEKGIEDLLKRVENLDTVLAEKNAAEKKNGHKTDLH</sequence>
<protein>
    <submittedName>
        <fullName evidence="2">Uncharacterized protein</fullName>
    </submittedName>
</protein>
<dbReference type="HOGENOM" id="CLU_2107422_0_0_12"/>
<reference evidence="2 3" key="2">
    <citation type="journal article" date="2012" name="Stand. Genomic Sci.">
        <title>Complete genome sequence of the termite hindgut bacterium Spirochaeta coccoides type strain (SPN1(T)), reclassification in the genus Sphaerochaeta as Sphaerochaeta coccoides comb. nov. and emendations of the family Spirochaetaceae and the genus Sphaerochaeta.</title>
        <authorList>
            <person name="Abt B."/>
            <person name="Han C."/>
            <person name="Scheuner C."/>
            <person name="Lu M."/>
            <person name="Lapidus A."/>
            <person name="Nolan M."/>
            <person name="Lucas S."/>
            <person name="Hammon N."/>
            <person name="Deshpande S."/>
            <person name="Cheng J.F."/>
            <person name="Tapia R."/>
            <person name="Goodwin L.A."/>
            <person name="Pitluck S."/>
            <person name="Liolios K."/>
            <person name="Pagani I."/>
            <person name="Ivanova N."/>
            <person name="Mavromatis K."/>
            <person name="Mikhailova N."/>
            <person name="Huntemann M."/>
            <person name="Pati A."/>
            <person name="Chen A."/>
            <person name="Palaniappan K."/>
            <person name="Land M."/>
            <person name="Hauser L."/>
            <person name="Brambilla E.M."/>
            <person name="Rohde M."/>
            <person name="Spring S."/>
            <person name="Gronow S."/>
            <person name="Goker M."/>
            <person name="Woyke T."/>
            <person name="Bristow J."/>
            <person name="Eisen J.A."/>
            <person name="Markowitz V."/>
            <person name="Hugenholtz P."/>
            <person name="Kyrpides N.C."/>
            <person name="Klenk H.P."/>
            <person name="Detter J.C."/>
        </authorList>
    </citation>
    <scope>NUCLEOTIDE SEQUENCE [LARGE SCALE GENOMIC DNA]</scope>
    <source>
        <strain evidence="3">ATCC BAA-1237 / DSM 17374 / SPN1</strain>
    </source>
</reference>
<dbReference type="Proteomes" id="UP000007939">
    <property type="component" value="Chromosome"/>
</dbReference>